<feature type="compositionally biased region" description="Low complexity" evidence="1">
    <location>
        <begin position="7"/>
        <end position="20"/>
    </location>
</feature>
<dbReference type="Proteomes" id="UP001596435">
    <property type="component" value="Unassembled WGS sequence"/>
</dbReference>
<keyword evidence="2" id="KW-0812">Transmembrane</keyword>
<feature type="compositionally biased region" description="Low complexity" evidence="1">
    <location>
        <begin position="227"/>
        <end position="238"/>
    </location>
</feature>
<organism evidence="3 4">
    <name type="scientific">Kitasatospora paranensis</name>
    <dbReference type="NCBI Taxonomy" id="258053"/>
    <lineage>
        <taxon>Bacteria</taxon>
        <taxon>Bacillati</taxon>
        <taxon>Actinomycetota</taxon>
        <taxon>Actinomycetes</taxon>
        <taxon>Kitasatosporales</taxon>
        <taxon>Streptomycetaceae</taxon>
        <taxon>Kitasatospora</taxon>
    </lineage>
</organism>
<evidence type="ECO:0000256" key="1">
    <source>
        <dbReference type="SAM" id="MobiDB-lite"/>
    </source>
</evidence>
<evidence type="ECO:0000313" key="3">
    <source>
        <dbReference type="EMBL" id="MFC7179017.1"/>
    </source>
</evidence>
<protein>
    <recommendedName>
        <fullName evidence="5">DUF4405 domain-containing protein</fullName>
    </recommendedName>
</protein>
<feature type="transmembrane region" description="Helical" evidence="2">
    <location>
        <begin position="59"/>
        <end position="83"/>
    </location>
</feature>
<dbReference type="EMBL" id="JBHTAJ010000007">
    <property type="protein sequence ID" value="MFC7179017.1"/>
    <property type="molecule type" value="Genomic_DNA"/>
</dbReference>
<comment type="caution">
    <text evidence="3">The sequence shown here is derived from an EMBL/GenBank/DDBJ whole genome shotgun (WGS) entry which is preliminary data.</text>
</comment>
<gene>
    <name evidence="3" type="ORF">ACFQMG_05490</name>
</gene>
<feature type="transmembrane region" description="Helical" evidence="2">
    <location>
        <begin position="185"/>
        <end position="205"/>
    </location>
</feature>
<keyword evidence="2" id="KW-1133">Transmembrane helix</keyword>
<evidence type="ECO:0008006" key="5">
    <source>
        <dbReference type="Google" id="ProtNLM"/>
    </source>
</evidence>
<name>A0ABW2FRG9_9ACTN</name>
<feature type="transmembrane region" description="Helical" evidence="2">
    <location>
        <begin position="137"/>
        <end position="156"/>
    </location>
</feature>
<feature type="transmembrane region" description="Helical" evidence="2">
    <location>
        <begin position="104"/>
        <end position="125"/>
    </location>
</feature>
<accession>A0ABW2FRG9</accession>
<dbReference type="RefSeq" id="WP_345704842.1">
    <property type="nucleotide sequence ID" value="NZ_BAABKV010000001.1"/>
</dbReference>
<feature type="transmembrane region" description="Helical" evidence="2">
    <location>
        <begin position="31"/>
        <end position="53"/>
    </location>
</feature>
<feature type="region of interest" description="Disordered" evidence="1">
    <location>
        <begin position="215"/>
        <end position="238"/>
    </location>
</feature>
<reference evidence="4" key="1">
    <citation type="journal article" date="2019" name="Int. J. Syst. Evol. Microbiol.">
        <title>The Global Catalogue of Microorganisms (GCM) 10K type strain sequencing project: providing services to taxonomists for standard genome sequencing and annotation.</title>
        <authorList>
            <consortium name="The Broad Institute Genomics Platform"/>
            <consortium name="The Broad Institute Genome Sequencing Center for Infectious Disease"/>
            <person name="Wu L."/>
            <person name="Ma J."/>
        </authorList>
    </citation>
    <scope>NUCLEOTIDE SEQUENCE [LARGE SCALE GENOMIC DNA]</scope>
    <source>
        <strain evidence="4">CGMCC 1.12859</strain>
    </source>
</reference>
<sequence>MHSTGSTTAPTGRTVPTPTGLLGGPDGNRRLVAATGALLLVLLAAQGVTILFLGQLLTWHFFIGMLLVGPVVLKLGSTGYRFVRYYAGNPAYRRQGPPHPLLRLLAPLVVATTVAVLATGGALALMGRDTGPVPVLFLHKASFVCWAAATGVHVLAHVWRLPRLIGADLRLRAARHGGPRVRGTAVRWSLLGAALAAGLALALVGTPLAARWQSSAHHAGRHHVKHSAASAPAAGRPS</sequence>
<evidence type="ECO:0000256" key="2">
    <source>
        <dbReference type="SAM" id="Phobius"/>
    </source>
</evidence>
<evidence type="ECO:0000313" key="4">
    <source>
        <dbReference type="Proteomes" id="UP001596435"/>
    </source>
</evidence>
<feature type="region of interest" description="Disordered" evidence="1">
    <location>
        <begin position="1"/>
        <end position="23"/>
    </location>
</feature>
<proteinExistence type="predicted"/>
<keyword evidence="2" id="KW-0472">Membrane</keyword>
<keyword evidence="4" id="KW-1185">Reference proteome</keyword>